<evidence type="ECO:0000313" key="3">
    <source>
        <dbReference type="Proteomes" id="UP000029738"/>
    </source>
</evidence>
<proteinExistence type="predicted"/>
<gene>
    <name evidence="2" type="ORF">DA73_0243240</name>
    <name evidence="1" type="ORF">DA73_0400026705</name>
</gene>
<sequence length="237" mass="26958">MGAEPVWCLFKVPPTDVFNVKQVFEQAVERSQISYKLQNFLQKRTEYESKFHARDKEIFNYYIPKAFVDKQQTPDAFDWDDLHHAYHLFFPRAFAEIFDNLFIGEAPIISVPMSQALLELVRTNRVGAPEMLWGGLGWERAGRLPGYLGNMFVPPEDIAVVLGTLEEVFQEVPSHEFIQGVSAIGTRGNGNEQYVESLQSLILSCFYTVFKEGNGLLALSHPHLGSMPFPENYGFSV</sequence>
<reference evidence="2" key="1">
    <citation type="journal article" date="2015" name="Genome Announc.">
        <title>Draft Genome Sequence of Tolypothrix boutellei Strain VB521301.</title>
        <authorList>
            <person name="Chandrababunaidu M.M."/>
            <person name="Singh D."/>
            <person name="Sen D."/>
            <person name="Bhan S."/>
            <person name="Das S."/>
            <person name="Gupta A."/>
            <person name="Adhikary S.P."/>
            <person name="Tripathy S."/>
        </authorList>
    </citation>
    <scope>NUCLEOTIDE SEQUENCE</scope>
    <source>
        <strain evidence="2">VB521301</strain>
    </source>
</reference>
<dbReference type="OrthoDB" id="483921at2"/>
<protein>
    <submittedName>
        <fullName evidence="2">Uncharacterized protein</fullName>
    </submittedName>
</protein>
<accession>A0A0C1QVK1</accession>
<reference evidence="1" key="2">
    <citation type="submission" date="2019-11" db="EMBL/GenBank/DDBJ databases">
        <title>Improved Assembly of Tolypothrix boutellei genome.</title>
        <authorList>
            <person name="Sarangi A.N."/>
            <person name="Mukherjee M."/>
            <person name="Ghosh S."/>
            <person name="Singh D."/>
            <person name="Das A."/>
            <person name="Kant S."/>
            <person name="Prusty A."/>
            <person name="Tripathy S."/>
        </authorList>
    </citation>
    <scope>NUCLEOTIDE SEQUENCE</scope>
    <source>
        <strain evidence="1">VB521301</strain>
    </source>
</reference>
<dbReference type="EMBL" id="JHEG02000059">
    <property type="protein sequence ID" value="KIE07808.1"/>
    <property type="molecule type" value="Genomic_DNA"/>
</dbReference>
<comment type="caution">
    <text evidence="2">The sequence shown here is derived from an EMBL/GenBank/DDBJ whole genome shotgun (WGS) entry which is preliminary data.</text>
</comment>
<evidence type="ECO:0000313" key="2">
    <source>
        <dbReference type="EMBL" id="KIE07808.1"/>
    </source>
</evidence>
<dbReference type="Proteomes" id="UP000029738">
    <property type="component" value="Unassembled WGS sequence"/>
</dbReference>
<dbReference type="RefSeq" id="WP_038089750.1">
    <property type="nucleotide sequence ID" value="NZ_JHEG04000001.1"/>
</dbReference>
<dbReference type="AlphaFoldDB" id="A0A0C1QVK1"/>
<dbReference type="STRING" id="1479485.DA73_0243240"/>
<dbReference type="EMBL" id="JHEG04000001">
    <property type="protein sequence ID" value="KAF3888670.1"/>
    <property type="molecule type" value="Genomic_DNA"/>
</dbReference>
<organism evidence="2">
    <name type="scientific">Tolypothrix bouteillei VB521301</name>
    <dbReference type="NCBI Taxonomy" id="1479485"/>
    <lineage>
        <taxon>Bacteria</taxon>
        <taxon>Bacillati</taxon>
        <taxon>Cyanobacteriota</taxon>
        <taxon>Cyanophyceae</taxon>
        <taxon>Nostocales</taxon>
        <taxon>Tolypothrichaceae</taxon>
        <taxon>Tolypothrix</taxon>
    </lineage>
</organism>
<name>A0A0C1QVK1_9CYAN</name>
<keyword evidence="3" id="KW-1185">Reference proteome</keyword>
<evidence type="ECO:0000313" key="1">
    <source>
        <dbReference type="EMBL" id="KAF3888670.1"/>
    </source>
</evidence>